<dbReference type="OrthoDB" id="7064818at2"/>
<dbReference type="Proteomes" id="UP000464675">
    <property type="component" value="Chromosome"/>
</dbReference>
<keyword evidence="3" id="KW-1185">Reference proteome</keyword>
<dbReference type="EMBL" id="CP047491">
    <property type="protein sequence ID" value="QHQ37831.1"/>
    <property type="molecule type" value="Genomic_DNA"/>
</dbReference>
<reference evidence="2 3" key="1">
    <citation type="submission" date="2020-01" db="EMBL/GenBank/DDBJ databases">
        <title>The possibility of degradation of plastic by Microbulbifer hydrolyticus IRE-31.</title>
        <authorList>
            <person name="Liu L."/>
        </authorList>
    </citation>
    <scope>NUCLEOTIDE SEQUENCE [LARGE SCALE GENOMIC DNA]</scope>
    <source>
        <strain evidence="2 3">IRE-31</strain>
    </source>
</reference>
<evidence type="ECO:0000313" key="3">
    <source>
        <dbReference type="Proteomes" id="UP000464675"/>
    </source>
</evidence>
<accession>A0A6P1T7R8</accession>
<gene>
    <name evidence="2" type="ORF">GTQ55_01700</name>
    <name evidence="1" type="ORF">HNQ53_001632</name>
</gene>
<evidence type="ECO:0000313" key="2">
    <source>
        <dbReference type="EMBL" id="QHQ37831.1"/>
    </source>
</evidence>
<dbReference type="Proteomes" id="UP000563601">
    <property type="component" value="Unassembled WGS sequence"/>
</dbReference>
<dbReference type="RefSeq" id="WP_161857169.1">
    <property type="nucleotide sequence ID" value="NZ_CP047491.1"/>
</dbReference>
<name>A0A6P1T7R8_9GAMM</name>
<organism evidence="1 4">
    <name type="scientific">Microbulbifer hydrolyticus</name>
    <dbReference type="NCBI Taxonomy" id="48074"/>
    <lineage>
        <taxon>Bacteria</taxon>
        <taxon>Pseudomonadati</taxon>
        <taxon>Pseudomonadota</taxon>
        <taxon>Gammaproteobacteria</taxon>
        <taxon>Cellvibrionales</taxon>
        <taxon>Microbulbiferaceae</taxon>
        <taxon>Microbulbifer</taxon>
    </lineage>
</organism>
<evidence type="ECO:0000313" key="4">
    <source>
        <dbReference type="Proteomes" id="UP000563601"/>
    </source>
</evidence>
<dbReference type="AlphaFoldDB" id="A0A6P1T7R8"/>
<evidence type="ECO:0000313" key="1">
    <source>
        <dbReference type="EMBL" id="MBB5211414.1"/>
    </source>
</evidence>
<reference evidence="1 4" key="2">
    <citation type="submission" date="2020-08" db="EMBL/GenBank/DDBJ databases">
        <title>Genomic Encyclopedia of Type Strains, Phase IV (KMG-IV): sequencing the most valuable type-strain genomes for metagenomic binning, comparative biology and taxonomic classification.</title>
        <authorList>
            <person name="Goeker M."/>
        </authorList>
    </citation>
    <scope>NUCLEOTIDE SEQUENCE [LARGE SCALE GENOMIC DNA]</scope>
    <source>
        <strain evidence="1 4">DSM 11525</strain>
    </source>
</reference>
<proteinExistence type="predicted"/>
<protein>
    <submittedName>
        <fullName evidence="1">Uncharacterized protein</fullName>
    </submittedName>
</protein>
<sequence>MKEPIPNNNEFEAAEIALRKIGSNLWFSSLSAEWQDFLVSNTLEHFDTYDLSMHQAATSMISVFQKIVEMNPAILEKNPWETTM</sequence>
<dbReference type="EMBL" id="JACHHR010000002">
    <property type="protein sequence ID" value="MBB5211414.1"/>
    <property type="molecule type" value="Genomic_DNA"/>
</dbReference>